<dbReference type="EMBL" id="ABSU01000029">
    <property type="protein sequence ID" value="EFE30485.1"/>
    <property type="molecule type" value="Genomic_DNA"/>
</dbReference>
<keyword evidence="6" id="KW-0443">Lipid metabolism</keyword>
<keyword evidence="12" id="KW-0472">Membrane</keyword>
<evidence type="ECO:0000256" key="9">
    <source>
        <dbReference type="ARBA" id="ARBA00024191"/>
    </source>
</evidence>
<dbReference type="InterPro" id="IPR004821">
    <property type="entry name" value="Cyt_trans-like"/>
</dbReference>
<name>D4B2B9_ARTBC</name>
<evidence type="ECO:0000256" key="12">
    <source>
        <dbReference type="SAM" id="Phobius"/>
    </source>
</evidence>
<evidence type="ECO:0000256" key="1">
    <source>
        <dbReference type="ARBA" id="ARBA00005189"/>
    </source>
</evidence>
<evidence type="ECO:0000313" key="15">
    <source>
        <dbReference type="Proteomes" id="UP000008866"/>
    </source>
</evidence>
<comment type="pathway">
    <text evidence="1">Lipid metabolism.</text>
</comment>
<dbReference type="GO" id="GO:0004306">
    <property type="term" value="F:ethanolamine-phosphate cytidylyltransferase activity"/>
    <property type="evidence" value="ECO:0007669"/>
    <property type="project" value="UniProtKB-EC"/>
</dbReference>
<evidence type="ECO:0000256" key="7">
    <source>
        <dbReference type="ARBA" id="ARBA00023209"/>
    </source>
</evidence>
<keyword evidence="3" id="KW-0444">Lipid biosynthesis</keyword>
<dbReference type="InterPro" id="IPR044608">
    <property type="entry name" value="Ect1/PCYT2"/>
</dbReference>
<dbReference type="UniPathway" id="UPA00558">
    <property type="reaction ID" value="UER00742"/>
</dbReference>
<dbReference type="Proteomes" id="UP000008866">
    <property type="component" value="Unassembled WGS sequence"/>
</dbReference>
<dbReference type="Gene3D" id="3.40.50.620">
    <property type="entry name" value="HUPs"/>
    <property type="match status" value="3"/>
</dbReference>
<dbReference type="PANTHER" id="PTHR45780">
    <property type="entry name" value="ETHANOLAMINE-PHOSPHATE CYTIDYLYLTRANSFERASE"/>
    <property type="match status" value="1"/>
</dbReference>
<evidence type="ECO:0000256" key="8">
    <source>
        <dbReference type="ARBA" id="ARBA00023264"/>
    </source>
</evidence>
<keyword evidence="15" id="KW-1185">Reference proteome</keyword>
<keyword evidence="12" id="KW-1133">Transmembrane helix</keyword>
<dbReference type="GO" id="GO:0006646">
    <property type="term" value="P:phosphatidylethanolamine biosynthetic process"/>
    <property type="evidence" value="ECO:0007669"/>
    <property type="project" value="UniProtKB-UniPathway"/>
</dbReference>
<sequence>MLQARRLGKELLVGVHSDEEISDNKGPTVMTLAERLVNQYSYGFQAGLPLFSFSLSCCSILLLCLKLLIRPEGLLLWMLVDGQQSPSHWISHYGCQYVVHGDDITSDSDGNDCYRFVKEAGRFLVVKRTPGISTTDLVGRMLLCTKTHFIKSLLAYITGKEGSGTPEEMEEAGKSHFQRIRDYATDETGLRPGPEVWHWNGPSTLSSTPATGGAHEQLQQLVEGVKPKPGQKIVYVDGGFDLFSSGHIEFLRCVHFAEEKEGDARGWFHPDQVAQRVKEHGEDYGPAYIVAGVHDDEVINRWKGLNYPIMNIFERGLCVLQCRYINAVVFAAPFTPTEAYLSALPFGMADVVYHGPTTFIPLTFDPYEEPRKLGIFKEIGNHQFQNVNAGEIVQRIMTARAAFEERQRIKMLKSINEAEVKKQEEAAKLSGKGN</sequence>
<dbReference type="STRING" id="663331.D4B2B9"/>
<dbReference type="InterPro" id="IPR014729">
    <property type="entry name" value="Rossmann-like_a/b/a_fold"/>
</dbReference>
<dbReference type="RefSeq" id="XP_003011125.1">
    <property type="nucleotide sequence ID" value="XM_003011079.1"/>
</dbReference>
<evidence type="ECO:0000256" key="6">
    <source>
        <dbReference type="ARBA" id="ARBA00023098"/>
    </source>
</evidence>
<dbReference type="AlphaFoldDB" id="D4B2B9"/>
<dbReference type="GO" id="GO:0005737">
    <property type="term" value="C:cytoplasm"/>
    <property type="evidence" value="ECO:0007669"/>
    <property type="project" value="TreeGrafter"/>
</dbReference>
<dbReference type="HOGENOM" id="CLU_031246_0_0_1"/>
<keyword evidence="8" id="KW-1208">Phospholipid metabolism</keyword>
<organism evidence="14 15">
    <name type="scientific">Arthroderma benhamiae (strain ATCC MYA-4681 / CBS 112371)</name>
    <name type="common">Trichophyton mentagrophytes</name>
    <dbReference type="NCBI Taxonomy" id="663331"/>
    <lineage>
        <taxon>Eukaryota</taxon>
        <taxon>Fungi</taxon>
        <taxon>Dikarya</taxon>
        <taxon>Ascomycota</taxon>
        <taxon>Pezizomycotina</taxon>
        <taxon>Eurotiomycetes</taxon>
        <taxon>Eurotiomycetidae</taxon>
        <taxon>Onygenales</taxon>
        <taxon>Arthrodermataceae</taxon>
        <taxon>Trichophyton</taxon>
    </lineage>
</organism>
<comment type="caution">
    <text evidence="14">The sequence shown here is derived from an EMBL/GenBank/DDBJ whole genome shotgun (WGS) entry which is preliminary data.</text>
</comment>
<keyword evidence="5" id="KW-0548">Nucleotidyltransferase</keyword>
<keyword evidence="7" id="KW-0594">Phospholipid biosynthesis</keyword>
<evidence type="ECO:0000313" key="14">
    <source>
        <dbReference type="EMBL" id="EFE30485.1"/>
    </source>
</evidence>
<keyword evidence="4" id="KW-0808">Transferase</keyword>
<dbReference type="PANTHER" id="PTHR45780:SF2">
    <property type="entry name" value="ETHANOLAMINE-PHOSPHATE CYTIDYLYLTRANSFERASE"/>
    <property type="match status" value="1"/>
</dbReference>
<evidence type="ECO:0000256" key="11">
    <source>
        <dbReference type="ARBA" id="ARBA00031473"/>
    </source>
</evidence>
<keyword evidence="12" id="KW-0812">Transmembrane</keyword>
<reference evidence="15" key="1">
    <citation type="journal article" date="2011" name="Genome Biol.">
        <title>Comparative and functional genomics provide insights into the pathogenicity of dermatophytic fungi.</title>
        <authorList>
            <person name="Burmester A."/>
            <person name="Shelest E."/>
            <person name="Gloeckner G."/>
            <person name="Heddergott C."/>
            <person name="Schindler S."/>
            <person name="Staib P."/>
            <person name="Heidel A."/>
            <person name="Felder M."/>
            <person name="Petzold A."/>
            <person name="Szafranski K."/>
            <person name="Feuermann M."/>
            <person name="Pedruzzi I."/>
            <person name="Priebe S."/>
            <person name="Groth M."/>
            <person name="Winkler R."/>
            <person name="Li W."/>
            <person name="Kniemeyer O."/>
            <person name="Schroeckh V."/>
            <person name="Hertweck C."/>
            <person name="Hube B."/>
            <person name="White T.C."/>
            <person name="Platzer M."/>
            <person name="Guthke R."/>
            <person name="Heitman J."/>
            <person name="Woestemeyer J."/>
            <person name="Zipfel P.F."/>
            <person name="Monod M."/>
            <person name="Brakhage A.A."/>
        </authorList>
    </citation>
    <scope>NUCLEOTIDE SEQUENCE [LARGE SCALE GENOMIC DNA]</scope>
    <source>
        <strain evidence="15">ATCC MYA-4681 / CBS 112371</strain>
    </source>
</reference>
<dbReference type="Pfam" id="PF01467">
    <property type="entry name" value="CTP_transf_like"/>
    <property type="match status" value="1"/>
</dbReference>
<dbReference type="OMA" id="QCKYINA"/>
<dbReference type="KEGG" id="abe:ARB_02647"/>
<proteinExistence type="inferred from homology"/>
<dbReference type="eggNOG" id="KOG2803">
    <property type="taxonomic scope" value="Eukaryota"/>
</dbReference>
<comment type="similarity">
    <text evidence="2">Belongs to the cytidylyltransferase family.</text>
</comment>
<evidence type="ECO:0000256" key="4">
    <source>
        <dbReference type="ARBA" id="ARBA00022679"/>
    </source>
</evidence>
<dbReference type="GeneID" id="9523699"/>
<feature type="transmembrane region" description="Helical" evidence="12">
    <location>
        <begin position="50"/>
        <end position="69"/>
    </location>
</feature>
<dbReference type="SUPFAM" id="SSF52374">
    <property type="entry name" value="Nucleotidylyl transferase"/>
    <property type="match status" value="2"/>
</dbReference>
<comment type="pathway">
    <text evidence="9">Phospholipid metabolism; phosphatidylethanolamine biosynthesis; phosphatidylethanolamine from ethanolamine: step 2/3.</text>
</comment>
<evidence type="ECO:0000256" key="3">
    <source>
        <dbReference type="ARBA" id="ARBA00022516"/>
    </source>
</evidence>
<protein>
    <recommendedName>
        <fullName evidence="10">ethanolamine-phosphate cytidylyltransferase</fullName>
        <ecNumber evidence="10">2.7.7.14</ecNumber>
    </recommendedName>
    <alternativeName>
        <fullName evidence="11">CTP:phosphoethanolamine cytidylyltransferase</fullName>
    </alternativeName>
</protein>
<evidence type="ECO:0000259" key="13">
    <source>
        <dbReference type="Pfam" id="PF01467"/>
    </source>
</evidence>
<evidence type="ECO:0000256" key="5">
    <source>
        <dbReference type="ARBA" id="ARBA00022695"/>
    </source>
</evidence>
<evidence type="ECO:0000256" key="10">
    <source>
        <dbReference type="ARBA" id="ARBA00024221"/>
    </source>
</evidence>
<gene>
    <name evidence="14" type="ORF">ARB_02647</name>
</gene>
<evidence type="ECO:0000256" key="2">
    <source>
        <dbReference type="ARBA" id="ARBA00010101"/>
    </source>
</evidence>
<feature type="domain" description="Cytidyltransferase-like" evidence="13">
    <location>
        <begin position="3"/>
        <end position="138"/>
    </location>
</feature>
<accession>D4B2B9</accession>
<dbReference type="EC" id="2.7.7.14" evidence="10"/>